<organism evidence="2 3">
    <name type="scientific">Mytilus coruscus</name>
    <name type="common">Sea mussel</name>
    <dbReference type="NCBI Taxonomy" id="42192"/>
    <lineage>
        <taxon>Eukaryota</taxon>
        <taxon>Metazoa</taxon>
        <taxon>Spiralia</taxon>
        <taxon>Lophotrochozoa</taxon>
        <taxon>Mollusca</taxon>
        <taxon>Bivalvia</taxon>
        <taxon>Autobranchia</taxon>
        <taxon>Pteriomorphia</taxon>
        <taxon>Mytilida</taxon>
        <taxon>Mytiloidea</taxon>
        <taxon>Mytilidae</taxon>
        <taxon>Mytilinae</taxon>
        <taxon>Mytilus</taxon>
    </lineage>
</organism>
<keyword evidence="1" id="KW-0472">Membrane</keyword>
<keyword evidence="1" id="KW-1133">Transmembrane helix</keyword>
<dbReference type="EMBL" id="CACVKT020001743">
    <property type="protein sequence ID" value="CAC5371015.1"/>
    <property type="molecule type" value="Genomic_DNA"/>
</dbReference>
<evidence type="ECO:0000313" key="3">
    <source>
        <dbReference type="Proteomes" id="UP000507470"/>
    </source>
</evidence>
<evidence type="ECO:0000256" key="1">
    <source>
        <dbReference type="SAM" id="Phobius"/>
    </source>
</evidence>
<keyword evidence="3" id="KW-1185">Reference proteome</keyword>
<evidence type="ECO:0000313" key="2">
    <source>
        <dbReference type="EMBL" id="CAC5371015.1"/>
    </source>
</evidence>
<accession>A0A6J8AP46</accession>
<proteinExistence type="predicted"/>
<dbReference type="Proteomes" id="UP000507470">
    <property type="component" value="Unassembled WGS sequence"/>
</dbReference>
<reference evidence="2 3" key="1">
    <citation type="submission" date="2020-06" db="EMBL/GenBank/DDBJ databases">
        <authorList>
            <person name="Li R."/>
            <person name="Bekaert M."/>
        </authorList>
    </citation>
    <scope>NUCLEOTIDE SEQUENCE [LARGE SCALE GENOMIC DNA]</scope>
    <source>
        <strain evidence="3">wild</strain>
    </source>
</reference>
<gene>
    <name evidence="2" type="ORF">MCOR_9629</name>
</gene>
<feature type="transmembrane region" description="Helical" evidence="1">
    <location>
        <begin position="56"/>
        <end position="79"/>
    </location>
</feature>
<protein>
    <submittedName>
        <fullName evidence="2">Uncharacterized protein</fullName>
    </submittedName>
</protein>
<name>A0A6J8AP46_MYTCO</name>
<sequence>MASPQIELESYEQLNRAEDQHTYEVMPRNYEDKRTDQKDNTIVHEVNISWTQWTKIFMLTLIVSIVSACIVLTVCYFSLFAKLEVIMENNIALLKTKQNISAAQIHAPNTERAELGVKIEHVENNYAFLMTKQNTLDDFITTIGISEENKRYDRLFSEDGRI</sequence>
<keyword evidence="1" id="KW-0812">Transmembrane</keyword>
<dbReference type="AlphaFoldDB" id="A0A6J8AP46"/>